<sequence>MAPVVFPHPISYAAVAAPGVHVASVVYLTYTVATSLLTSYRALSPPQDTRSRATRRAKLIPVFIALAALAFSVAAFAAVDVAFLSYRVWADQRGLKAPPSWFPHKNSLGHDDTELYLGQWLSDTPVYRDALEIIVERSRRFWWGQQIDLATLSWSVLLAVEGRRRGIRNLPAFLTLAHLVNLSYAQNLFYLALLVTPAPLSAGGQDLALPSNPLPGWGRLRGRLLTSKPASWQPRPAIFYSSIALGFGSIFMLPYAAGTPSFATVAFLARATTFLPVLAPYLVPASWGRVNATPHESYASLTTLFRTISLVSLVLHYKASAVGLVNNAPDSHYHRHSAFLPWDVNERSKWDRSTTAIGKILGSVSDHPAVQAVGFDVLISAFSLGIWAAVRAVDVRDIIASAVPGVALTHDGLASKSKSSEAVGNNDTTATGKSAQDTATRRRGRSHKALTNGDNAGDMYEPSPAEAALLAEGDILPAEELDKEAGALSWGLAALLGLASASSGVFGAECTSR</sequence>
<gene>
    <name evidence="3" type="ORF">Micbo1qcDRAFT_8244</name>
</gene>
<dbReference type="InParanoid" id="A0A136JK13"/>
<accession>A0A136JK13</accession>
<feature type="transmembrane region" description="Helical" evidence="2">
    <location>
        <begin position="59"/>
        <end position="79"/>
    </location>
</feature>
<keyword evidence="2" id="KW-0812">Transmembrane</keyword>
<organism evidence="3 4">
    <name type="scientific">Microdochium bolleyi</name>
    <dbReference type="NCBI Taxonomy" id="196109"/>
    <lineage>
        <taxon>Eukaryota</taxon>
        <taxon>Fungi</taxon>
        <taxon>Dikarya</taxon>
        <taxon>Ascomycota</taxon>
        <taxon>Pezizomycotina</taxon>
        <taxon>Sordariomycetes</taxon>
        <taxon>Xylariomycetidae</taxon>
        <taxon>Xylariales</taxon>
        <taxon>Microdochiaceae</taxon>
        <taxon>Microdochium</taxon>
    </lineage>
</organism>
<feature type="transmembrane region" description="Helical" evidence="2">
    <location>
        <begin position="12"/>
        <end position="38"/>
    </location>
</feature>
<reference evidence="4" key="1">
    <citation type="submission" date="2016-02" db="EMBL/GenBank/DDBJ databases">
        <title>Draft genome sequence of Microdochium bolleyi, a fungal endophyte of beachgrass.</title>
        <authorList>
            <consortium name="DOE Joint Genome Institute"/>
            <person name="David A.S."/>
            <person name="May G."/>
            <person name="Haridas S."/>
            <person name="Lim J."/>
            <person name="Wang M."/>
            <person name="Labutti K."/>
            <person name="Lipzen A."/>
            <person name="Barry K."/>
            <person name="Grigoriev I.V."/>
        </authorList>
    </citation>
    <scope>NUCLEOTIDE SEQUENCE [LARGE SCALE GENOMIC DNA]</scope>
    <source>
        <strain evidence="4">J235TASD1</strain>
    </source>
</reference>
<feature type="compositionally biased region" description="Polar residues" evidence="1">
    <location>
        <begin position="417"/>
        <end position="438"/>
    </location>
</feature>
<proteinExistence type="predicted"/>
<protein>
    <submittedName>
        <fullName evidence="3">Uncharacterized protein</fullName>
    </submittedName>
</protein>
<dbReference type="OrthoDB" id="2126185at2759"/>
<dbReference type="EMBL" id="KQ964245">
    <property type="protein sequence ID" value="KXJ97498.1"/>
    <property type="molecule type" value="Genomic_DNA"/>
</dbReference>
<evidence type="ECO:0000256" key="1">
    <source>
        <dbReference type="SAM" id="MobiDB-lite"/>
    </source>
</evidence>
<evidence type="ECO:0000313" key="4">
    <source>
        <dbReference type="Proteomes" id="UP000070501"/>
    </source>
</evidence>
<keyword evidence="2" id="KW-1133">Transmembrane helix</keyword>
<evidence type="ECO:0000256" key="2">
    <source>
        <dbReference type="SAM" id="Phobius"/>
    </source>
</evidence>
<feature type="region of interest" description="Disordered" evidence="1">
    <location>
        <begin position="417"/>
        <end position="461"/>
    </location>
</feature>
<evidence type="ECO:0000313" key="3">
    <source>
        <dbReference type="EMBL" id="KXJ97498.1"/>
    </source>
</evidence>
<name>A0A136JK13_9PEZI</name>
<dbReference type="AlphaFoldDB" id="A0A136JK13"/>
<dbReference type="Proteomes" id="UP000070501">
    <property type="component" value="Unassembled WGS sequence"/>
</dbReference>
<keyword evidence="2" id="KW-0472">Membrane</keyword>
<keyword evidence="4" id="KW-1185">Reference proteome</keyword>